<dbReference type="EMBL" id="FO203512">
    <property type="protein sequence ID" value="CCK76031.1"/>
    <property type="molecule type" value="Genomic_DNA"/>
</dbReference>
<sequence length="147" mass="16714">MIDAANDRKYGYAGLIPLAVGFAGALFAVSGSVEVFLDYSLLVLMFLTGSCWGALRTKKKKAEDWQLGFTIAIFLWGWFASYLPQNISVLMLLVGFWMLRFLESDKVFGKVYTEAYHDLRRQLTWVVSALHVLVFVLINYTDQLNLN</sequence>
<gene>
    <name evidence="2" type="ORF">OLEAN_C18550</name>
</gene>
<keyword evidence="1" id="KW-0472">Membrane</keyword>
<keyword evidence="1" id="KW-0812">Transmembrane</keyword>
<dbReference type="KEGG" id="oai:OLEAN_C18550"/>
<dbReference type="HOGENOM" id="CLU_045137_3_0_6"/>
<proteinExistence type="predicted"/>
<evidence type="ECO:0000313" key="3">
    <source>
        <dbReference type="Proteomes" id="UP000032749"/>
    </source>
</evidence>
<keyword evidence="3" id="KW-1185">Reference proteome</keyword>
<dbReference type="STRING" id="698738.OLEAN_C18550"/>
<feature type="transmembrane region" description="Helical" evidence="1">
    <location>
        <begin position="36"/>
        <end position="55"/>
    </location>
</feature>
<accession>R4YM94</accession>
<dbReference type="AlphaFoldDB" id="R4YM94"/>
<protein>
    <recommendedName>
        <fullName evidence="4">DUF3429 domain-containing protein</fullName>
    </recommendedName>
</protein>
<keyword evidence="1" id="KW-1133">Transmembrane helix</keyword>
<feature type="transmembrane region" description="Helical" evidence="1">
    <location>
        <begin position="12"/>
        <end position="30"/>
    </location>
</feature>
<reference evidence="2 3" key="1">
    <citation type="journal article" date="2013" name="Nat. Commun.">
        <title>Genome sequence and functional genomic analysis of the oil-degrading bacterium Oleispira antarctica.</title>
        <authorList>
            <person name="Kube M."/>
            <person name="Chernikova T.N."/>
            <person name="Al-Ramahi Y."/>
            <person name="Beloqui A."/>
            <person name="Lopez-Cortez N."/>
            <person name="Guazzaroni M.E."/>
            <person name="Heipieper H.J."/>
            <person name="Klages S."/>
            <person name="Kotsyurbenko O.R."/>
            <person name="Langer I."/>
            <person name="Nechitaylo T.Y."/>
            <person name="Lunsdorf H."/>
            <person name="Fernandez M."/>
            <person name="Juarez S."/>
            <person name="Ciordia S."/>
            <person name="Singer A."/>
            <person name="Kagan O."/>
            <person name="Egorova O."/>
            <person name="Petit P.A."/>
            <person name="Stogios P."/>
            <person name="Kim Y."/>
            <person name="Tchigvintsev A."/>
            <person name="Flick R."/>
            <person name="Denaro R."/>
            <person name="Genovese M."/>
            <person name="Albar J.P."/>
            <person name="Reva O.N."/>
            <person name="Martinez-Gomariz M."/>
            <person name="Tran H."/>
            <person name="Ferrer M."/>
            <person name="Savchenko A."/>
            <person name="Yakunin A.F."/>
            <person name="Yakimov M.M."/>
            <person name="Golyshina O.V."/>
            <person name="Reinhardt R."/>
            <person name="Golyshin P.N."/>
        </authorList>
    </citation>
    <scope>NUCLEOTIDE SEQUENCE [LARGE SCALE GENOMIC DNA]</scope>
</reference>
<name>R4YM94_OLEAN</name>
<dbReference type="Proteomes" id="UP000032749">
    <property type="component" value="Chromosome"/>
</dbReference>
<organism evidence="2 3">
    <name type="scientific">Oleispira antarctica RB-8</name>
    <dbReference type="NCBI Taxonomy" id="698738"/>
    <lineage>
        <taxon>Bacteria</taxon>
        <taxon>Pseudomonadati</taxon>
        <taxon>Pseudomonadota</taxon>
        <taxon>Gammaproteobacteria</taxon>
        <taxon>Oceanospirillales</taxon>
        <taxon>Oceanospirillaceae</taxon>
        <taxon>Oleispira</taxon>
    </lineage>
</organism>
<evidence type="ECO:0000256" key="1">
    <source>
        <dbReference type="SAM" id="Phobius"/>
    </source>
</evidence>
<dbReference type="OrthoDB" id="8591832at2"/>
<evidence type="ECO:0000313" key="2">
    <source>
        <dbReference type="EMBL" id="CCK76031.1"/>
    </source>
</evidence>
<dbReference type="Pfam" id="PF11911">
    <property type="entry name" value="DUF3429"/>
    <property type="match status" value="1"/>
</dbReference>
<feature type="transmembrane region" description="Helical" evidence="1">
    <location>
        <begin position="85"/>
        <end position="102"/>
    </location>
</feature>
<feature type="transmembrane region" description="Helical" evidence="1">
    <location>
        <begin position="123"/>
        <end position="141"/>
    </location>
</feature>
<evidence type="ECO:0008006" key="4">
    <source>
        <dbReference type="Google" id="ProtNLM"/>
    </source>
</evidence>
<dbReference type="InterPro" id="IPR021836">
    <property type="entry name" value="DUF3429"/>
</dbReference>